<dbReference type="RefSeq" id="WP_006956898.1">
    <property type="nucleotide sequence ID" value="NZ_CH672410.1"/>
</dbReference>
<proteinExistence type="predicted"/>
<organism evidence="1 2">
    <name type="scientific">Idiomarina baltica OS145</name>
    <dbReference type="NCBI Taxonomy" id="314276"/>
    <lineage>
        <taxon>Bacteria</taxon>
        <taxon>Pseudomonadati</taxon>
        <taxon>Pseudomonadota</taxon>
        <taxon>Gammaproteobacteria</taxon>
        <taxon>Alteromonadales</taxon>
        <taxon>Idiomarinaceae</taxon>
        <taxon>Idiomarina</taxon>
    </lineage>
</organism>
<evidence type="ECO:0000313" key="2">
    <source>
        <dbReference type="Proteomes" id="UP000016543"/>
    </source>
</evidence>
<comment type="caution">
    <text evidence="1">The sequence shown here is derived from an EMBL/GenBank/DDBJ whole genome shotgun (WGS) entry which is preliminary data.</text>
</comment>
<protein>
    <recommendedName>
        <fullName evidence="3">30S ribosomal protein S20</fullName>
    </recommendedName>
</protein>
<dbReference type="Proteomes" id="UP000016543">
    <property type="component" value="Unassembled WGS sequence"/>
</dbReference>
<keyword evidence="2" id="KW-1185">Reference proteome</keyword>
<evidence type="ECO:0000313" key="1">
    <source>
        <dbReference type="EMBL" id="EAQ31387.1"/>
    </source>
</evidence>
<dbReference type="EMBL" id="AAMX01000017">
    <property type="protein sequence ID" value="EAQ31387.1"/>
    <property type="molecule type" value="Genomic_DNA"/>
</dbReference>
<name>A0ABP2CP16_9GAMM</name>
<evidence type="ECO:0008006" key="3">
    <source>
        <dbReference type="Google" id="ProtNLM"/>
    </source>
</evidence>
<accession>A0ABP2CP16</accession>
<sequence>MSQRRINKTANDARRRAVVRARRKRIIERREKWFRLVKKEGTPKIER</sequence>
<reference evidence="1 2" key="1">
    <citation type="submission" date="2006-01" db="EMBL/GenBank/DDBJ databases">
        <authorList>
            <person name="Brettar I."/>
            <person name="Hofle M."/>
            <person name="Ferriera S."/>
            <person name="Johnson J."/>
            <person name="Kravitz S."/>
            <person name="Halpern A."/>
            <person name="Remington K."/>
            <person name="Beeson K."/>
            <person name="Tran B."/>
            <person name="Rogers Y.-H."/>
            <person name="Friedman R."/>
            <person name="Venter J.C."/>
        </authorList>
    </citation>
    <scope>NUCLEOTIDE SEQUENCE [LARGE SCALE GENOMIC DNA]</scope>
    <source>
        <strain evidence="1 2">OS145</strain>
    </source>
</reference>
<gene>
    <name evidence="1" type="ORF">OS145_04680</name>
</gene>